<accession>A0A7S6UN71</accession>
<sequence>MRLYTHPTCLEHRPGPGNPESPARLEAVVEAISARWPNERWHHAPAATREQIMRVHRADLVALILDSRFQDADDTLHIDPDTVLGPGSADAALHAAGAGIHAVDGVLGGQARRAFCAVRPPGHHATSMQAMGFCLFNNIALAAEHAIWVHGLTRVAIVDFDVHHGNGTEAIFAADARVLYLSTHQSPLFPGTGAAGDVGIGNAINRPLAPQTGSGAFRGLWSGDLLPALAAFRPQLVLVSAGFDGHRRDPLADLQLDADDFAWLTGELLAIAERHASGHLVSMLEGGYDLKALQECAIAHVDALLEN</sequence>
<gene>
    <name evidence="4" type="ORF">INQ42_10150</name>
</gene>
<dbReference type="PRINTS" id="PR01270">
    <property type="entry name" value="HDASUPER"/>
</dbReference>
<name>A0A7S6UN71_9GAMM</name>
<dbReference type="RefSeq" id="WP_194035858.1">
    <property type="nucleotide sequence ID" value="NZ_CP063657.1"/>
</dbReference>
<keyword evidence="5" id="KW-1185">Reference proteome</keyword>
<dbReference type="InterPro" id="IPR023696">
    <property type="entry name" value="Ureohydrolase_dom_sf"/>
</dbReference>
<feature type="region of interest" description="Disordered" evidence="2">
    <location>
        <begin position="1"/>
        <end position="21"/>
    </location>
</feature>
<organism evidence="4 5">
    <name type="scientific">Novilysobacter avium</name>
    <dbReference type="NCBI Taxonomy" id="2781023"/>
    <lineage>
        <taxon>Bacteria</taxon>
        <taxon>Pseudomonadati</taxon>
        <taxon>Pseudomonadota</taxon>
        <taxon>Gammaproteobacteria</taxon>
        <taxon>Lysobacterales</taxon>
        <taxon>Lysobacteraceae</taxon>
        <taxon>Novilysobacter</taxon>
    </lineage>
</organism>
<dbReference type="InterPro" id="IPR023801">
    <property type="entry name" value="His_deacetylse_dom"/>
</dbReference>
<feature type="domain" description="Histone deacetylase" evidence="3">
    <location>
        <begin position="19"/>
        <end position="304"/>
    </location>
</feature>
<dbReference type="PANTHER" id="PTHR10625">
    <property type="entry name" value="HISTONE DEACETYLASE HDAC1-RELATED"/>
    <property type="match status" value="1"/>
</dbReference>
<evidence type="ECO:0000259" key="3">
    <source>
        <dbReference type="Pfam" id="PF00850"/>
    </source>
</evidence>
<dbReference type="Pfam" id="PF00850">
    <property type="entry name" value="Hist_deacetyl"/>
    <property type="match status" value="1"/>
</dbReference>
<dbReference type="Gene3D" id="3.40.800.20">
    <property type="entry name" value="Histone deacetylase domain"/>
    <property type="match status" value="1"/>
</dbReference>
<comment type="similarity">
    <text evidence="1">Belongs to the histone deacetylase family.</text>
</comment>
<evidence type="ECO:0000256" key="1">
    <source>
        <dbReference type="ARBA" id="ARBA00005947"/>
    </source>
</evidence>
<dbReference type="CDD" id="cd11599">
    <property type="entry name" value="HDAC_classII_2"/>
    <property type="match status" value="1"/>
</dbReference>
<protein>
    <submittedName>
        <fullName evidence="4">Histone deacetylase family protein</fullName>
    </submittedName>
</protein>
<evidence type="ECO:0000313" key="4">
    <source>
        <dbReference type="EMBL" id="QOW23392.1"/>
    </source>
</evidence>
<dbReference type="SUPFAM" id="SSF52768">
    <property type="entry name" value="Arginase/deacetylase"/>
    <property type="match status" value="1"/>
</dbReference>
<evidence type="ECO:0000313" key="5">
    <source>
        <dbReference type="Proteomes" id="UP000593932"/>
    </source>
</evidence>
<dbReference type="EMBL" id="CP063657">
    <property type="protein sequence ID" value="QOW23392.1"/>
    <property type="molecule type" value="Genomic_DNA"/>
</dbReference>
<dbReference type="PANTHER" id="PTHR10625:SF10">
    <property type="entry name" value="HISTONE DEACETYLASE HDAC1"/>
    <property type="match status" value="1"/>
</dbReference>
<dbReference type="InterPro" id="IPR037138">
    <property type="entry name" value="His_deacetylse_dom_sf"/>
</dbReference>
<dbReference type="InterPro" id="IPR000286">
    <property type="entry name" value="HDACs"/>
</dbReference>
<evidence type="ECO:0000256" key="2">
    <source>
        <dbReference type="SAM" id="MobiDB-lite"/>
    </source>
</evidence>
<dbReference type="Proteomes" id="UP000593932">
    <property type="component" value="Chromosome"/>
</dbReference>
<reference evidence="4 5" key="1">
    <citation type="submission" date="2020-10" db="EMBL/GenBank/DDBJ databases">
        <title>complete genome sequencing of Lysobacter sp. H23M41.</title>
        <authorList>
            <person name="Bae J.-W."/>
            <person name="Lee S.-Y."/>
        </authorList>
    </citation>
    <scope>NUCLEOTIDE SEQUENCE [LARGE SCALE GENOMIC DNA]</scope>
    <source>
        <strain evidence="4 5">H23M41</strain>
    </source>
</reference>
<proteinExistence type="inferred from homology"/>